<dbReference type="EMBL" id="MT141920">
    <property type="protein sequence ID" value="QJA72048.1"/>
    <property type="molecule type" value="Genomic_DNA"/>
</dbReference>
<protein>
    <submittedName>
        <fullName evidence="1">Uncharacterized protein</fullName>
    </submittedName>
</protein>
<evidence type="ECO:0000313" key="1">
    <source>
        <dbReference type="EMBL" id="QJA72048.1"/>
    </source>
</evidence>
<name>A0A6M3JRV4_9ZZZZ</name>
<accession>A0A6M3JRV4</accession>
<sequence length="57" mass="6768">MKYFTIQIEEEGNRLYTKNPANEKWLFTEAEDGDCFIIKCIEMSQNELDNLPEFIGF</sequence>
<dbReference type="AlphaFoldDB" id="A0A6M3JRV4"/>
<reference evidence="1" key="1">
    <citation type="submission" date="2020-03" db="EMBL/GenBank/DDBJ databases">
        <title>The deep terrestrial virosphere.</title>
        <authorList>
            <person name="Holmfeldt K."/>
            <person name="Nilsson E."/>
            <person name="Simone D."/>
            <person name="Lopez-Fernandez M."/>
            <person name="Wu X."/>
            <person name="de Brujin I."/>
            <person name="Lundin D."/>
            <person name="Andersson A."/>
            <person name="Bertilsson S."/>
            <person name="Dopson M."/>
        </authorList>
    </citation>
    <scope>NUCLEOTIDE SEQUENCE</scope>
    <source>
        <strain evidence="1">MM415A02939</strain>
    </source>
</reference>
<gene>
    <name evidence="1" type="ORF">MM415A02939_0005</name>
</gene>
<proteinExistence type="predicted"/>
<organism evidence="1">
    <name type="scientific">viral metagenome</name>
    <dbReference type="NCBI Taxonomy" id="1070528"/>
    <lineage>
        <taxon>unclassified sequences</taxon>
        <taxon>metagenomes</taxon>
        <taxon>organismal metagenomes</taxon>
    </lineage>
</organism>